<dbReference type="EMBL" id="MH320551">
    <property type="protein sequence ID" value="AYO88170.1"/>
    <property type="molecule type" value="Genomic_DNA"/>
</dbReference>
<organismHost>
    <name type="scientific">Homo sapiens</name>
    <name type="common">Human</name>
    <dbReference type="NCBI Taxonomy" id="9606"/>
</organismHost>
<dbReference type="EMBL" id="MH320556">
    <property type="protein sequence ID" value="AYO89048.1"/>
    <property type="molecule type" value="Genomic_DNA"/>
</dbReference>
<dbReference type="EMBL" id="MH320550">
    <property type="protein sequence ID" value="AYO88000.1"/>
    <property type="molecule type" value="Genomic_DNA"/>
</dbReference>
<protein>
    <submittedName>
        <fullName evidence="1">MC025</fullName>
    </submittedName>
</protein>
<dbReference type="Proteomes" id="UP000317891">
    <property type="component" value="Segment"/>
</dbReference>
<evidence type="ECO:0000313" key="6">
    <source>
        <dbReference type="EMBL" id="AYO89048.1"/>
    </source>
</evidence>
<dbReference type="EMBL" id="KY040274">
    <property type="protein sequence ID" value="AQY16598.1"/>
    <property type="molecule type" value="Genomic_DNA"/>
</dbReference>
<reference evidence="2" key="3">
    <citation type="submission" date="2018-05" db="EMBL/GenBank/DDBJ databases">
        <authorList>
            <person name="Zorec T.M."/>
            <person name="Hosnjak L."/>
            <person name="Kutnjak D."/>
            <person name="Kusar B."/>
            <person name="Trcko K."/>
            <person name="Kocjan B.J."/>
            <person name="Li Y."/>
            <person name="Krizmaric M."/>
            <person name="Miljkovic J."/>
            <person name="Ravnikar M."/>
            <person name="Poljak M."/>
        </authorList>
    </citation>
    <scope>NUCLEOTIDE SEQUENCE</scope>
    <source>
        <strain evidence="2">MCV2_MB98</strain>
        <strain evidence="3">MCV2_MC313</strain>
        <strain evidence="4">MCV2_MC316</strain>
        <strain evidence="5">MCV2_MC332</strain>
        <strain evidence="6">MCV2_MC515</strain>
    </source>
</reference>
<gene>
    <name evidence="1" type="primary">MC025L</name>
</gene>
<dbReference type="PIRSF" id="PIRSF015694">
    <property type="entry name" value="VAC_F15L"/>
    <property type="match status" value="1"/>
</dbReference>
<evidence type="ECO:0000313" key="4">
    <source>
        <dbReference type="EMBL" id="AYO88000.1"/>
    </source>
</evidence>
<dbReference type="Proteomes" id="UP000320816">
    <property type="component" value="Segment"/>
</dbReference>
<organism evidence="1">
    <name type="scientific">Molluscum contagiosum virus subtype 2</name>
    <name type="common">MOCV</name>
    <name type="synonym">MCVII</name>
    <dbReference type="NCBI Taxonomy" id="10281"/>
    <lineage>
        <taxon>Viruses</taxon>
        <taxon>Varidnaviria</taxon>
        <taxon>Bamfordvirae</taxon>
        <taxon>Nucleocytoviricota</taxon>
        <taxon>Pokkesviricetes</taxon>
        <taxon>Chitovirales</taxon>
        <taxon>Poxviridae</taxon>
        <taxon>Chordopoxvirinae</taxon>
        <taxon>Molluscipoxvirus</taxon>
        <taxon>Molluscipoxvirus molluscum</taxon>
        <taxon>Molluscum contagiosum virus</taxon>
    </lineage>
</organism>
<dbReference type="EMBL" id="MH320549">
    <property type="protein sequence ID" value="AYO87830.1"/>
    <property type="molecule type" value="Genomic_DNA"/>
</dbReference>
<reference evidence="2" key="2">
    <citation type="journal article" date="2018" name="Viruses">
        <title>New Insights into the Evolutionary and Genomic Landscape of Molluscum Contagiosum Virus (MCV) based on Nine MCV1 and Six MCV2 Complete Genome Sequences.</title>
        <authorList>
            <person name="Zorec T."/>
            <person name="Kutnjak D."/>
            <person name="Hosnjak L."/>
            <person name="Kusar B."/>
            <person name="Trcko K."/>
            <person name="Kocjan B."/>
            <person name="Li Y."/>
            <person name="Krizmaric M."/>
            <person name="Miljkovic J."/>
            <person name="Ravnikar M."/>
            <person name="Poljak M."/>
        </authorList>
    </citation>
    <scope>NUCLEOTIDE SEQUENCE [LARGE SCALE GENOMIC DNA]</scope>
    <source>
        <strain evidence="2">MCV2_MB98</strain>
        <strain evidence="3">MCV2_MC313</strain>
        <strain evidence="4">MCV2_MC316</strain>
        <strain evidence="5">MCV2_MC332</strain>
        <strain evidence="6">MCV2_MC515</strain>
    </source>
</reference>
<dbReference type="EMBL" id="MH320548">
    <property type="protein sequence ID" value="AYO87660.1"/>
    <property type="molecule type" value="Genomic_DNA"/>
</dbReference>
<name>A0A1S7DLM6_MCV2</name>
<reference evidence="1" key="1">
    <citation type="journal article" date="2017" name="J. Gen. Virol.">
        <title>Recombination events and variability among full-length genomes of co-circulating molluscum contagiosum virus subtypes 1 and 2.</title>
        <authorList>
            <person name="Lopez-Bueno A."/>
            <person name="Parras-Molto M."/>
            <person name="Lopez-Barrantes O."/>
            <person name="Belda S."/>
            <person name="Alejo A."/>
        </authorList>
    </citation>
    <scope>NUCLEOTIDE SEQUENCE</scope>
    <source>
        <strain evidence="1">Madrid 2016_1</strain>
    </source>
</reference>
<sequence length="148" mass="17288">MNVTRLEQVIGLQPFHDMDRVKINRKENCILGNRCFVKLAEVFHMPRCSVPTSASLCANNHSFTLHELLYSPFHYKQPQYQYLLPSFVFTCIELARKNNQTCYYCKADRANEEGSLNLNIFVPTLARSMYVVIGIRIKDYWVEAFEIV</sequence>
<proteinExistence type="predicted"/>
<dbReference type="InterPro" id="IPR007675">
    <property type="entry name" value="Poxvirus_F15"/>
</dbReference>
<evidence type="ECO:0000313" key="3">
    <source>
        <dbReference type="EMBL" id="AYO87830.1"/>
    </source>
</evidence>
<dbReference type="Proteomes" id="UP000319755">
    <property type="component" value="Genome"/>
</dbReference>
<evidence type="ECO:0000313" key="1">
    <source>
        <dbReference type="EMBL" id="AQY16598.1"/>
    </source>
</evidence>
<evidence type="ECO:0000313" key="5">
    <source>
        <dbReference type="EMBL" id="AYO88170.1"/>
    </source>
</evidence>
<dbReference type="Pfam" id="PF04596">
    <property type="entry name" value="Pox_F15"/>
    <property type="match status" value="1"/>
</dbReference>
<dbReference type="Proteomes" id="UP000315637">
    <property type="component" value="Segment"/>
</dbReference>
<dbReference type="Proteomes" id="UP000317568">
    <property type="component" value="Genome"/>
</dbReference>
<accession>A0A1S7DLM6</accession>
<evidence type="ECO:0000313" key="2">
    <source>
        <dbReference type="EMBL" id="AYO87660.1"/>
    </source>
</evidence>
<dbReference type="Proteomes" id="UP000320664">
    <property type="component" value="Segment"/>
</dbReference>